<evidence type="ECO:0000256" key="1">
    <source>
        <dbReference type="SAM" id="MobiDB-lite"/>
    </source>
</evidence>
<feature type="compositionally biased region" description="Basic residues" evidence="1">
    <location>
        <begin position="32"/>
        <end position="42"/>
    </location>
</feature>
<dbReference type="InterPro" id="IPR042214">
    <property type="entry name" value="TruD_catalytic"/>
</dbReference>
<protein>
    <submittedName>
        <fullName evidence="2">Uncharacterized protein</fullName>
    </submittedName>
</protein>
<feature type="region of interest" description="Disordered" evidence="1">
    <location>
        <begin position="32"/>
        <end position="91"/>
    </location>
</feature>
<proteinExistence type="predicted"/>
<dbReference type="InterPro" id="IPR001656">
    <property type="entry name" value="PsdUridine_synth_TruD"/>
</dbReference>
<evidence type="ECO:0000313" key="2">
    <source>
        <dbReference type="EMBL" id="CCC51296.1"/>
    </source>
</evidence>
<dbReference type="PANTHER" id="PTHR13326">
    <property type="entry name" value="TRNA PSEUDOURIDINE SYNTHASE D"/>
    <property type="match status" value="1"/>
</dbReference>
<feature type="compositionally biased region" description="Basic and acidic residues" evidence="1">
    <location>
        <begin position="43"/>
        <end position="53"/>
    </location>
</feature>
<dbReference type="GO" id="GO:0001522">
    <property type="term" value="P:pseudouridine synthesis"/>
    <property type="evidence" value="ECO:0007669"/>
    <property type="project" value="InterPro"/>
</dbReference>
<dbReference type="EMBL" id="HE573026">
    <property type="protein sequence ID" value="CCC51296.1"/>
    <property type="molecule type" value="Genomic_DNA"/>
</dbReference>
<dbReference type="PANTHER" id="PTHR13326:SF23">
    <property type="match status" value="1"/>
</dbReference>
<dbReference type="GO" id="GO:0009982">
    <property type="term" value="F:pseudouridine synthase activity"/>
    <property type="evidence" value="ECO:0007669"/>
    <property type="project" value="InterPro"/>
</dbReference>
<accession>G0U5Z5</accession>
<reference evidence="2" key="1">
    <citation type="journal article" date="2012" name="Proc. Natl. Acad. Sci. U.S.A.">
        <title>Antigenic diversity is generated by distinct evolutionary mechanisms in African trypanosome species.</title>
        <authorList>
            <person name="Jackson A.P."/>
            <person name="Berry A."/>
            <person name="Aslett M."/>
            <person name="Allison H.C."/>
            <person name="Burton P."/>
            <person name="Vavrova-Anderson J."/>
            <person name="Brown R."/>
            <person name="Browne H."/>
            <person name="Corton N."/>
            <person name="Hauser H."/>
            <person name="Gamble J."/>
            <person name="Gilderthorp R."/>
            <person name="Marcello L."/>
            <person name="McQuillan J."/>
            <person name="Otto T.D."/>
            <person name="Quail M.A."/>
            <person name="Sanders M.J."/>
            <person name="van Tonder A."/>
            <person name="Ginger M.L."/>
            <person name="Field M.C."/>
            <person name="Barry J.D."/>
            <person name="Hertz-Fowler C."/>
            <person name="Berriman M."/>
        </authorList>
    </citation>
    <scope>NUCLEOTIDE SEQUENCE</scope>
    <source>
        <strain evidence="2">Y486</strain>
    </source>
</reference>
<feature type="non-terminal residue" evidence="2">
    <location>
        <position position="1645"/>
    </location>
</feature>
<sequence length="1645" mass="180797">MLLLTPCRLHGLRHNLTLYVLRVQTTVRAVARRKGVPRRRTLSKRDCVSEKPSSRGGDSTTTQSLIPTISPERVTTPDGQSHPSETRDTTTSLQTLQLHRQLSAAQQNEEVGTRVSSLSGSSNVSRERIERRRKKWAVAESEFDAGITERLFPEIRRLPALHELHYGDATMREVDAFTYFARTPWTSCESREATQNTDVTTADAEGEGTPLEDADFVNFDAEQHSVEGAHTTETRAGDLLLGTQLPSGEEAVDSLVAHGVQRPWFVPEGGVVRLEPLSPYDALCLLRFLMRLRQQTCEQLPHHLQQKIKALETNNGDDRTMVVTQLIAGNLLTSLSFEDVMEYLESAPSPVIGFTENLPPKESPGFIFVLYTENVSLQNAIGHMCALLSIPQLAFHTCTAVSKMSCGSVLCAVGPNYVNREHLLLLNTMRHPGFVLRLGSIQEVTDTARSNEMFGELSRWQPLHEVELLLRRISCQNRQEVEHRLNAIKDVGAVFFCSNREASLARAATDVLHGFYKSAVLNALHRRSAPLELRQFIARPNAVTAARARRASTDATVRQTLKSYESVRGDWAQVVARTPYVWRRRWLNALRSAVWNVMASRRLKAEGGGRHVIPGDVVLRPEFRADAQRRMITSVKAEHVMIVGNTQDAARCNMEDVYIPFLRGSFPSDLFAPEDTNHPIMTRTNMLALLRELHAPQLLLGLNDECRRLLDIRSEVSPVLFRRFIIRPISMTFTVLEDKPAVKSVHFDASRLVLNDRLRLQKSFCSNATQPCGSADVAPTGGGGTEGAELIPSPHSLLKQSIILERTTIGARLSSGFLAEEFFTLPERGDYVALGHVERRLHGNFVTAAPQTAESVLSSIDRVFSVYVHAVVRNGVAALAQLLREYFVLSGVEREEDSALQHKVHRMRRELDEETPRLTAPKFCRACYCYCHDVMNTCAEYQHKHGRYMGLKRRQEMLRHLAVSEAEQCAINPMLAGGALDDDGTPMGSGTAAAPVTAVANHGEGSENNQARVYLELLLRRRSEKQKWGVHLTPSLFLSSVDNVGVLANGKLSLDGSNWNSHAVLHQLRSALLEEKDGVSSAARAQLSALRHFIETITSEDETVGSASANASTGQNPGLVPGGISVEMQCVSTSRLQRAFQNPVDPLQIERATAEEESCGSIYDCRWVLTSVNGSAVASRGEVAAIFAQLGKEREIRLTFTSTISARSCDNVGQSVRSDVCSHQPSVLGELPSAMELRLIKNTLSGGSGWGIKIDSDSLAVLNVSELLENGGLAAVRATLDPPLPAGTPLTSVDRKFILRSMDGVPVKTQADVRNHISCRASGRRADSAEEVLCLQLVLMEEKQTTVSTGATILQENVVAPTVVEAARDEISQSGGSHAVEIPVSPGAAPAASKVPSNLVALEPCSPQCTPLTAGQAKSSLLTIVINRSAGAPRERWGIRVQRGTLQLTHIQHNQHFVFDVYAAKQQQAVRVADYLRFSSKRTAERTCMMDSETAAGRRALTYSHFVYIISGVNYRWVRNNMELRTSLAEAARSLSDSVVLHVHQYRLAYIAITVKRQATGKNNSLEPVGLQLSQDMVIESVSAGSAMARGIIAATNDGCSLRNLINRGGLSSGQVASNEGNQRESTTTVISTRTAGDVWQFDLD</sequence>
<dbReference type="GO" id="GO:0005634">
    <property type="term" value="C:nucleus"/>
    <property type="evidence" value="ECO:0007669"/>
    <property type="project" value="TreeGrafter"/>
</dbReference>
<dbReference type="InterPro" id="IPR020103">
    <property type="entry name" value="PsdUridine_synth_cat_dom_sf"/>
</dbReference>
<gene>
    <name evidence="2" type="ORF">TVY486_1003490</name>
</gene>
<organism evidence="2">
    <name type="scientific">Trypanosoma vivax (strain Y486)</name>
    <dbReference type="NCBI Taxonomy" id="1055687"/>
    <lineage>
        <taxon>Eukaryota</taxon>
        <taxon>Discoba</taxon>
        <taxon>Euglenozoa</taxon>
        <taxon>Kinetoplastea</taxon>
        <taxon>Metakinetoplastina</taxon>
        <taxon>Trypanosomatida</taxon>
        <taxon>Trypanosomatidae</taxon>
        <taxon>Trypanosoma</taxon>
        <taxon>Duttonella</taxon>
    </lineage>
</organism>
<feature type="region of interest" description="Disordered" evidence="1">
    <location>
        <begin position="188"/>
        <end position="210"/>
    </location>
</feature>
<feature type="compositionally biased region" description="Polar residues" evidence="1">
    <location>
        <begin position="77"/>
        <end position="91"/>
    </location>
</feature>
<feature type="compositionally biased region" description="Polar residues" evidence="1">
    <location>
        <begin position="56"/>
        <end position="67"/>
    </location>
</feature>
<dbReference type="GO" id="GO:0003723">
    <property type="term" value="F:RNA binding"/>
    <property type="evidence" value="ECO:0007669"/>
    <property type="project" value="InterPro"/>
</dbReference>
<dbReference type="Gene3D" id="3.30.2350.20">
    <property type="entry name" value="TruD, catalytic domain"/>
    <property type="match status" value="1"/>
</dbReference>
<name>G0U5Z5_TRYVY</name>
<dbReference type="SUPFAM" id="SSF55120">
    <property type="entry name" value="Pseudouridine synthase"/>
    <property type="match status" value="1"/>
</dbReference>
<feature type="compositionally biased region" description="Polar residues" evidence="1">
    <location>
        <begin position="188"/>
        <end position="200"/>
    </location>
</feature>